<gene>
    <name evidence="1" type="ORF">GCM10022236_39260</name>
</gene>
<accession>A0ABP7AHN4</accession>
<dbReference type="EMBL" id="BAABAB010000031">
    <property type="protein sequence ID" value="GAA3632868.1"/>
    <property type="molecule type" value="Genomic_DNA"/>
</dbReference>
<evidence type="ECO:0000313" key="1">
    <source>
        <dbReference type="EMBL" id="GAA3632868.1"/>
    </source>
</evidence>
<organism evidence="1 2">
    <name type="scientific">Microlunatus ginsengisoli</name>
    <dbReference type="NCBI Taxonomy" id="363863"/>
    <lineage>
        <taxon>Bacteria</taxon>
        <taxon>Bacillati</taxon>
        <taxon>Actinomycetota</taxon>
        <taxon>Actinomycetes</taxon>
        <taxon>Propionibacteriales</taxon>
        <taxon>Propionibacteriaceae</taxon>
        <taxon>Microlunatus</taxon>
    </lineage>
</organism>
<keyword evidence="2" id="KW-1185">Reference proteome</keyword>
<reference evidence="2" key="1">
    <citation type="journal article" date="2019" name="Int. J. Syst. Evol. Microbiol.">
        <title>The Global Catalogue of Microorganisms (GCM) 10K type strain sequencing project: providing services to taxonomists for standard genome sequencing and annotation.</title>
        <authorList>
            <consortium name="The Broad Institute Genomics Platform"/>
            <consortium name="The Broad Institute Genome Sequencing Center for Infectious Disease"/>
            <person name="Wu L."/>
            <person name="Ma J."/>
        </authorList>
    </citation>
    <scope>NUCLEOTIDE SEQUENCE [LARGE SCALE GENOMIC DNA]</scope>
    <source>
        <strain evidence="2">JCM 16929</strain>
    </source>
</reference>
<protein>
    <recommendedName>
        <fullName evidence="3">Endonuclease/Exonuclease/phosphatase family protein</fullName>
    </recommendedName>
</protein>
<proteinExistence type="predicted"/>
<sequence length="70" mass="7777">MPRTTAIATRMAEACGGRGRSSSWDTNGARRIDFLLTRHASRFTTVDTISTAETGGKYSDHLALRSYVYY</sequence>
<evidence type="ECO:0000313" key="2">
    <source>
        <dbReference type="Proteomes" id="UP001501490"/>
    </source>
</evidence>
<evidence type="ECO:0008006" key="3">
    <source>
        <dbReference type="Google" id="ProtNLM"/>
    </source>
</evidence>
<comment type="caution">
    <text evidence="1">The sequence shown here is derived from an EMBL/GenBank/DDBJ whole genome shotgun (WGS) entry which is preliminary data.</text>
</comment>
<dbReference type="Proteomes" id="UP001501490">
    <property type="component" value="Unassembled WGS sequence"/>
</dbReference>
<name>A0ABP7AHN4_9ACTN</name>